<proteinExistence type="predicted"/>
<evidence type="ECO:0000313" key="1">
    <source>
        <dbReference type="EMBL" id="QTA84724.1"/>
    </source>
</evidence>
<dbReference type="EMBL" id="CP061800">
    <property type="protein sequence ID" value="QTA84724.1"/>
    <property type="molecule type" value="Genomic_DNA"/>
</dbReference>
<accession>A0A975BFC9</accession>
<organism evidence="1 2">
    <name type="scientific">Desulfonema magnum</name>
    <dbReference type="NCBI Taxonomy" id="45655"/>
    <lineage>
        <taxon>Bacteria</taxon>
        <taxon>Pseudomonadati</taxon>
        <taxon>Thermodesulfobacteriota</taxon>
        <taxon>Desulfobacteria</taxon>
        <taxon>Desulfobacterales</taxon>
        <taxon>Desulfococcaceae</taxon>
        <taxon>Desulfonema</taxon>
    </lineage>
</organism>
<reference evidence="1" key="1">
    <citation type="journal article" date="2021" name="Microb. Physiol.">
        <title>Proteogenomic Insights into the Physiology of Marine, Sulfate-Reducing, Filamentous Desulfonema limicola and Desulfonema magnum.</title>
        <authorList>
            <person name="Schnaars V."/>
            <person name="Wohlbrand L."/>
            <person name="Scheve S."/>
            <person name="Hinrichs C."/>
            <person name="Reinhardt R."/>
            <person name="Rabus R."/>
        </authorList>
    </citation>
    <scope>NUCLEOTIDE SEQUENCE</scope>
    <source>
        <strain evidence="1">4be13</strain>
    </source>
</reference>
<keyword evidence="2" id="KW-1185">Reference proteome</keyword>
<dbReference type="RefSeq" id="WP_207681086.1">
    <property type="nucleotide sequence ID" value="NZ_CP061800.1"/>
</dbReference>
<protein>
    <submittedName>
        <fullName evidence="1">Uncharacterized protein</fullName>
    </submittedName>
</protein>
<evidence type="ECO:0000313" key="2">
    <source>
        <dbReference type="Proteomes" id="UP000663722"/>
    </source>
</evidence>
<dbReference type="AlphaFoldDB" id="A0A975BFC9"/>
<dbReference type="Proteomes" id="UP000663722">
    <property type="component" value="Chromosome"/>
</dbReference>
<gene>
    <name evidence="1" type="ORF">dnm_007240</name>
</gene>
<dbReference type="KEGG" id="dmm:dnm_007240"/>
<name>A0A975BFC9_9BACT</name>
<sequence length="93" mass="11184">MRWSEVRKTYPDQWIVVEALEAHTTPDSRRQLDQLAVIDRCPDGTAAMRLYRSLHRQYPLREFYFIHTSRTEPDIIERQWLGIRRGNALISER</sequence>